<keyword evidence="2" id="KW-1185">Reference proteome</keyword>
<dbReference type="EMBL" id="CAAALY010053451">
    <property type="protein sequence ID" value="VEL21856.1"/>
    <property type="molecule type" value="Genomic_DNA"/>
</dbReference>
<name>A0A3S5CHI4_9PLAT</name>
<reference evidence="1" key="1">
    <citation type="submission" date="2018-11" db="EMBL/GenBank/DDBJ databases">
        <authorList>
            <consortium name="Pathogen Informatics"/>
        </authorList>
    </citation>
    <scope>NUCLEOTIDE SEQUENCE</scope>
</reference>
<sequence>MNPRKPILATAASNSAHIPTAIINTTTAALADTADVAATTAIVTAAEPNGMSATINPAPMVAVTKAAHVRAYRMDMPNGGPDCPRFEASGRGQGISEKRLIHRRVNQIKRHCKKARGRPFCAICGDTCQSGWWPTELQRKARQVFNYVYVYISF</sequence>
<dbReference type="AlphaFoldDB" id="A0A3S5CHI4"/>
<evidence type="ECO:0000313" key="2">
    <source>
        <dbReference type="Proteomes" id="UP000784294"/>
    </source>
</evidence>
<gene>
    <name evidence="1" type="ORF">PXEA_LOCUS15296</name>
</gene>
<organism evidence="1 2">
    <name type="scientific">Protopolystoma xenopodis</name>
    <dbReference type="NCBI Taxonomy" id="117903"/>
    <lineage>
        <taxon>Eukaryota</taxon>
        <taxon>Metazoa</taxon>
        <taxon>Spiralia</taxon>
        <taxon>Lophotrochozoa</taxon>
        <taxon>Platyhelminthes</taxon>
        <taxon>Monogenea</taxon>
        <taxon>Polyopisthocotylea</taxon>
        <taxon>Polystomatidea</taxon>
        <taxon>Polystomatidae</taxon>
        <taxon>Protopolystoma</taxon>
    </lineage>
</organism>
<evidence type="ECO:0000313" key="1">
    <source>
        <dbReference type="EMBL" id="VEL21856.1"/>
    </source>
</evidence>
<dbReference type="Proteomes" id="UP000784294">
    <property type="component" value="Unassembled WGS sequence"/>
</dbReference>
<accession>A0A3S5CHI4</accession>
<comment type="caution">
    <text evidence="1">The sequence shown here is derived from an EMBL/GenBank/DDBJ whole genome shotgun (WGS) entry which is preliminary data.</text>
</comment>
<proteinExistence type="predicted"/>
<protein>
    <submittedName>
        <fullName evidence="1">Uncharacterized protein</fullName>
    </submittedName>
</protein>